<dbReference type="OrthoDB" id="49490at2"/>
<evidence type="ECO:0000313" key="3">
    <source>
        <dbReference type="Proteomes" id="UP000308528"/>
    </source>
</evidence>
<protein>
    <submittedName>
        <fullName evidence="2">Glycogen debranching protein</fullName>
    </submittedName>
</protein>
<dbReference type="Proteomes" id="UP000308528">
    <property type="component" value="Unassembled WGS sequence"/>
</dbReference>
<sequence>MKAPGMRSRKTSDVLYSHSAYTLYADRVVQGDNLARALSPTHLTSNYRSPASATYSRLVYFNVSINEKDNEMPAGVHHWVVVGEGQHESPVVTFGEPPLEPAPVPATYLPVNVPFTFRVDVSPVLRQFRERGYYEAYDGHRIAAEDFKGFYLAGGSEPLTWDFVSLAEHGLQLMPSDDPGIYQLTVVLNPYQPVRAEDRDWHQRAQLSDRPTYRSDQPIVDALFNLAREEARANIEPDGTLRTGAEWGGVWTRDISYSILLAFGYLEPKVAKTSLRKKVRRGRIVQDTGSGGAWPVSSDRTTWVLAAWEIYRVTGEDEWLREIFPIVRDTLEDDRKTLHDPATGLYRGESSFLDWREQTYPKWMTNADIYASLNLGTNCVHYQAHRILAQMARLLDEPAQVYADWADEIHRGINEHLWVPERGYYGQYLYGRGDLLLSPRFEALGEALCVLFGVAPPERAASVVEHAPLTYYGVPCIFPQIPGIPPYHNNGIWPFVQAFWNLAAARTGHEAALNHGLAAIYRPAALFLSNYENMVADTGDFRGTEINSRRMLWSIAGNLAMVYRVFFGLQFAPEGLRFTPAVPQAYGGHKTLANFRYRRAILNLHLKGFGNRIASFLLNGELQAEPLVPADLEGEHHVEIRLVDEPFGATSHEVIPNAFSLPTPRPNFVGDTLRWMPVAGAQEYRIYRNGEPWKTTNKTQLPCTGEGYAAYQLVACGDEGRDSFASEPVVRAGAVVTIPMEAWAPPSELPYTGFTGGGFVEVTTDRNRSIDLTVTVQEAGTYLLDVRYANGSGPTNTDNKCAIRSLYVNDGYAGVLVFPQRGADEWSDWGWSNTLTVQLHAGENRLRIRFEEWNHNMDGEVNTAMLDVLRLVNHDDG</sequence>
<dbReference type="InterPro" id="IPR008979">
    <property type="entry name" value="Galactose-bd-like_sf"/>
</dbReference>
<dbReference type="EMBL" id="SRSF01000002">
    <property type="protein sequence ID" value="THH40324.1"/>
    <property type="molecule type" value="Genomic_DNA"/>
</dbReference>
<evidence type="ECO:0000259" key="1">
    <source>
        <dbReference type="PROSITE" id="PS51175"/>
    </source>
</evidence>
<dbReference type="SUPFAM" id="SSF48208">
    <property type="entry name" value="Six-hairpin glycosidases"/>
    <property type="match status" value="1"/>
</dbReference>
<accession>A0A4S4NKD7</accession>
<feature type="domain" description="CBM6" evidence="1">
    <location>
        <begin position="736"/>
        <end position="872"/>
    </location>
</feature>
<dbReference type="SUPFAM" id="SSF49785">
    <property type="entry name" value="Galactose-binding domain-like"/>
    <property type="match status" value="1"/>
</dbReference>
<proteinExistence type="predicted"/>
<keyword evidence="3" id="KW-1185">Reference proteome</keyword>
<dbReference type="Gene3D" id="2.60.120.260">
    <property type="entry name" value="Galactose-binding domain-like"/>
    <property type="match status" value="1"/>
</dbReference>
<dbReference type="AlphaFoldDB" id="A0A4S4NKD7"/>
<name>A0A4S4NKD7_9BACT</name>
<evidence type="ECO:0000313" key="2">
    <source>
        <dbReference type="EMBL" id="THH40324.1"/>
    </source>
</evidence>
<dbReference type="GO" id="GO:0005975">
    <property type="term" value="P:carbohydrate metabolic process"/>
    <property type="evidence" value="ECO:0007669"/>
    <property type="project" value="InterPro"/>
</dbReference>
<reference evidence="2 3" key="1">
    <citation type="submission" date="2019-04" db="EMBL/GenBank/DDBJ databases">
        <title>Lewinella litorea sp. nov., isolated from a marine sand.</title>
        <authorList>
            <person name="Yoon J.-H."/>
        </authorList>
    </citation>
    <scope>NUCLEOTIDE SEQUENCE [LARGE SCALE GENOMIC DNA]</scope>
    <source>
        <strain evidence="2 3">HSMS-39</strain>
    </source>
</reference>
<dbReference type="InterPro" id="IPR012341">
    <property type="entry name" value="6hp_glycosidase-like_sf"/>
</dbReference>
<gene>
    <name evidence="2" type="ORF">E4021_06195</name>
</gene>
<dbReference type="PROSITE" id="PS51175">
    <property type="entry name" value="CBM6"/>
    <property type="match status" value="1"/>
</dbReference>
<dbReference type="Gene3D" id="2.60.420.10">
    <property type="entry name" value="Maltose phosphorylase, domain 3"/>
    <property type="match status" value="1"/>
</dbReference>
<dbReference type="Pfam" id="PF17389">
    <property type="entry name" value="Bac_rhamnosid6H"/>
    <property type="match status" value="1"/>
</dbReference>
<dbReference type="GO" id="GO:0030246">
    <property type="term" value="F:carbohydrate binding"/>
    <property type="evidence" value="ECO:0007669"/>
    <property type="project" value="InterPro"/>
</dbReference>
<dbReference type="Gene3D" id="1.50.10.10">
    <property type="match status" value="1"/>
</dbReference>
<dbReference type="InterPro" id="IPR008928">
    <property type="entry name" value="6-hairpin_glycosidase_sf"/>
</dbReference>
<organism evidence="2 3">
    <name type="scientific">Neolewinella litorea</name>
    <dbReference type="NCBI Taxonomy" id="2562452"/>
    <lineage>
        <taxon>Bacteria</taxon>
        <taxon>Pseudomonadati</taxon>
        <taxon>Bacteroidota</taxon>
        <taxon>Saprospiria</taxon>
        <taxon>Saprospirales</taxon>
        <taxon>Lewinellaceae</taxon>
        <taxon>Neolewinella</taxon>
    </lineage>
</organism>
<comment type="caution">
    <text evidence="2">The sequence shown here is derived from an EMBL/GenBank/DDBJ whole genome shotgun (WGS) entry which is preliminary data.</text>
</comment>
<dbReference type="InterPro" id="IPR005084">
    <property type="entry name" value="CBM6"/>
</dbReference>
<dbReference type="InterPro" id="IPR035396">
    <property type="entry name" value="Bac_rhamnosid6H"/>
</dbReference>